<name>A0A251X7Z7_9GAMM</name>
<dbReference type="Proteomes" id="UP000194798">
    <property type="component" value="Unassembled WGS sequence"/>
</dbReference>
<keyword evidence="2" id="KW-1185">Reference proteome</keyword>
<dbReference type="RefSeq" id="WP_086487698.1">
    <property type="nucleotide sequence ID" value="NZ_MSLT01000012.1"/>
</dbReference>
<dbReference type="EMBL" id="MSLT01000012">
    <property type="protein sequence ID" value="OUD13914.1"/>
    <property type="molecule type" value="Genomic_DNA"/>
</dbReference>
<comment type="caution">
    <text evidence="1">The sequence shown here is derived from an EMBL/GenBank/DDBJ whole genome shotgun (WGS) entry which is preliminary data.</text>
</comment>
<keyword evidence="1" id="KW-0418">Kinase</keyword>
<organism evidence="1 2">
    <name type="scientific">Thioflexithrix psekupsensis</name>
    <dbReference type="NCBI Taxonomy" id="1570016"/>
    <lineage>
        <taxon>Bacteria</taxon>
        <taxon>Pseudomonadati</taxon>
        <taxon>Pseudomonadota</taxon>
        <taxon>Gammaproteobacteria</taxon>
        <taxon>Thiotrichales</taxon>
        <taxon>Thioflexithrix</taxon>
    </lineage>
</organism>
<gene>
    <name evidence="1" type="ORF">TPSD3_06105</name>
</gene>
<dbReference type="InterPro" id="IPR017437">
    <property type="entry name" value="ATP-NAD_kinase_PpnK-typ_C"/>
</dbReference>
<keyword evidence="1" id="KW-0808">Transferase</keyword>
<dbReference type="GO" id="GO:0019674">
    <property type="term" value="P:NAD+ metabolic process"/>
    <property type="evidence" value="ECO:0007669"/>
    <property type="project" value="InterPro"/>
</dbReference>
<dbReference type="SUPFAM" id="SSF111331">
    <property type="entry name" value="NAD kinase/diacylglycerol kinase-like"/>
    <property type="match status" value="1"/>
</dbReference>
<proteinExistence type="predicted"/>
<dbReference type="InterPro" id="IPR016064">
    <property type="entry name" value="NAD/diacylglycerol_kinase_sf"/>
</dbReference>
<evidence type="ECO:0000313" key="1">
    <source>
        <dbReference type="EMBL" id="OUD13914.1"/>
    </source>
</evidence>
<evidence type="ECO:0000313" key="2">
    <source>
        <dbReference type="Proteomes" id="UP000194798"/>
    </source>
</evidence>
<dbReference type="OrthoDB" id="1889537at2"/>
<reference evidence="1 2" key="1">
    <citation type="submission" date="2016-12" db="EMBL/GenBank/DDBJ databases">
        <title>Thioflexothrix psekupsii D3 genome sequencing and assembly.</title>
        <authorList>
            <person name="Fomenkov A."/>
            <person name="Vincze T."/>
            <person name="Grabovich M."/>
            <person name="Anton B.P."/>
            <person name="Dubinina G."/>
            <person name="Orlova M."/>
            <person name="Belousova E."/>
            <person name="Roberts R.J."/>
        </authorList>
    </citation>
    <scope>NUCLEOTIDE SEQUENCE [LARGE SCALE GENOMIC DNA]</scope>
    <source>
        <strain evidence="1">D3</strain>
    </source>
</reference>
<sequence>MDTKFDYAIIVKSKTRLELLIERFNTKGQAKFYIENLGGDFSEYEREHDTFYEALNCVQKDLSTVLKNKIIDKAYLPSFIFSEKYLIVVVGRDGLVANTAKYSKNCPIIAVNPDPENYDGVLLPFDVETFSLITSDFGWDLIDFKTVHFAKVTLNDGQELLAFNDLFIGINSHASARYEINFEHQIEVQSSSGIIVSTAIGATGWLSAVFNMAYGVVGSLEENLQAKQPPQLSDKQLLFVVREPFKSVSTQSNVVTGLIEEGRHLIIKSLMPTNGIIFSDGIESDFLKFNSGAVATIRISEEKAVLVVLEDLLPDMPEWDDS</sequence>
<dbReference type="Gene3D" id="2.60.200.30">
    <property type="entry name" value="Probable inorganic polyphosphate/atp-NAD kinase, domain 2"/>
    <property type="match status" value="1"/>
</dbReference>
<dbReference type="GO" id="GO:0003951">
    <property type="term" value="F:NAD+ kinase activity"/>
    <property type="evidence" value="ECO:0007669"/>
    <property type="project" value="InterPro"/>
</dbReference>
<dbReference type="AlphaFoldDB" id="A0A251X7Z7"/>
<protein>
    <submittedName>
        <fullName evidence="1">Sugar kinase</fullName>
    </submittedName>
</protein>
<accession>A0A251X7Z7</accession>